<evidence type="ECO:0000313" key="2">
    <source>
        <dbReference type="Proteomes" id="UP000240760"/>
    </source>
</evidence>
<organism evidence="1 2">
    <name type="scientific">Trichoderma longibrachiatum ATCC 18648</name>
    <dbReference type="NCBI Taxonomy" id="983965"/>
    <lineage>
        <taxon>Eukaryota</taxon>
        <taxon>Fungi</taxon>
        <taxon>Dikarya</taxon>
        <taxon>Ascomycota</taxon>
        <taxon>Pezizomycotina</taxon>
        <taxon>Sordariomycetes</taxon>
        <taxon>Hypocreomycetidae</taxon>
        <taxon>Hypocreales</taxon>
        <taxon>Hypocreaceae</taxon>
        <taxon>Trichoderma</taxon>
    </lineage>
</organism>
<keyword evidence="2" id="KW-1185">Reference proteome</keyword>
<dbReference type="AlphaFoldDB" id="A0A2T4CHH4"/>
<reference evidence="1 2" key="1">
    <citation type="submission" date="2016-07" db="EMBL/GenBank/DDBJ databases">
        <title>Multiple horizontal gene transfer events from other fungi enriched the ability of initially mycotrophic Trichoderma (Ascomycota) to feed on dead plant biomass.</title>
        <authorList>
            <consortium name="DOE Joint Genome Institute"/>
            <person name="Aerts A."/>
            <person name="Atanasova L."/>
            <person name="Chenthamara K."/>
            <person name="Zhang J."/>
            <person name="Grujic M."/>
            <person name="Henrissat B."/>
            <person name="Kuo A."/>
            <person name="Salamov A."/>
            <person name="Lipzen A."/>
            <person name="Labutti K."/>
            <person name="Barry K."/>
            <person name="Miao Y."/>
            <person name="Rahimi M.J."/>
            <person name="Shen Q."/>
            <person name="Grigoriev I.V."/>
            <person name="Kubicek C.P."/>
            <person name="Druzhinina I.S."/>
        </authorList>
    </citation>
    <scope>NUCLEOTIDE SEQUENCE [LARGE SCALE GENOMIC DNA]</scope>
    <source>
        <strain evidence="1 2">ATCC 18648</strain>
    </source>
</reference>
<dbReference type="Proteomes" id="UP000240760">
    <property type="component" value="Unassembled WGS sequence"/>
</dbReference>
<name>A0A2T4CHH4_TRILO</name>
<dbReference type="EMBL" id="KZ679126">
    <property type="protein sequence ID" value="PTB80978.1"/>
    <property type="molecule type" value="Genomic_DNA"/>
</dbReference>
<sequence length="205" mass="22437">MCRTPLCPSHDENELVVSVLQNRQVATSHQVRPAATLTCKSKPCYMLRNLPRNRGGCVSSEGGMLIARPSLKPPSGSGTAMRNRPSGQRHDVFMKLTEITVVIRPMWDTPILSWGENSDGLCRALEFRVHFFVFGLGIVPFTISLPEGNTTTYPSSLRRAQNFGMVIILRVSQDGRVGGTTRGGCGDGCECEQNRGLRLLAGLHP</sequence>
<protein>
    <submittedName>
        <fullName evidence="1">Uncharacterized protein</fullName>
    </submittedName>
</protein>
<accession>A0A2T4CHH4</accession>
<gene>
    <name evidence="1" type="ORF">M440DRAFT_1004039</name>
</gene>
<evidence type="ECO:0000313" key="1">
    <source>
        <dbReference type="EMBL" id="PTB80978.1"/>
    </source>
</evidence>
<proteinExistence type="predicted"/>